<dbReference type="InterPro" id="IPR055423">
    <property type="entry name" value="Ig_TMEM132_5th"/>
</dbReference>
<keyword evidence="5 7" id="KW-0472">Membrane</keyword>
<evidence type="ECO:0000313" key="13">
    <source>
        <dbReference type="EMBL" id="KAK7583965.1"/>
    </source>
</evidence>
<feature type="compositionally biased region" description="Basic residues" evidence="6">
    <location>
        <begin position="1247"/>
        <end position="1268"/>
    </location>
</feature>
<evidence type="ECO:0000256" key="6">
    <source>
        <dbReference type="SAM" id="MobiDB-lite"/>
    </source>
</evidence>
<reference evidence="13 14" key="1">
    <citation type="submission" date="2024-03" db="EMBL/GenBank/DDBJ databases">
        <title>Adaptation during the transition from Ophiocordyceps entomopathogen to insect associate is accompanied by gene loss and intensified selection.</title>
        <authorList>
            <person name="Ward C.M."/>
            <person name="Onetto C.A."/>
            <person name="Borneman A.R."/>
        </authorList>
    </citation>
    <scope>NUCLEOTIDE SEQUENCE [LARGE SCALE GENOMIC DNA]</scope>
    <source>
        <strain evidence="13">AWRI1</strain>
        <tissue evidence="13">Single Adult Female</tissue>
    </source>
</reference>
<accession>A0AAN9Y3J7</accession>
<feature type="region of interest" description="Disordered" evidence="6">
    <location>
        <begin position="949"/>
        <end position="971"/>
    </location>
</feature>
<protein>
    <recommendedName>
        <fullName evidence="15">Transmembrane protein 132E</fullName>
    </recommendedName>
</protein>
<feature type="domain" description="Transmembrane protein TMEM132 sixth" evidence="12">
    <location>
        <begin position="785"/>
        <end position="899"/>
    </location>
</feature>
<keyword evidence="4 7" id="KW-1133">Transmembrane helix</keyword>
<dbReference type="GO" id="GO:0016020">
    <property type="term" value="C:membrane"/>
    <property type="evidence" value="ECO:0007669"/>
    <property type="project" value="UniProtKB-SubCell"/>
</dbReference>
<feature type="transmembrane region" description="Helical" evidence="7">
    <location>
        <begin position="1015"/>
        <end position="1039"/>
    </location>
</feature>
<organism evidence="13 14">
    <name type="scientific">Parthenolecanium corni</name>
    <dbReference type="NCBI Taxonomy" id="536013"/>
    <lineage>
        <taxon>Eukaryota</taxon>
        <taxon>Metazoa</taxon>
        <taxon>Ecdysozoa</taxon>
        <taxon>Arthropoda</taxon>
        <taxon>Hexapoda</taxon>
        <taxon>Insecta</taxon>
        <taxon>Pterygota</taxon>
        <taxon>Neoptera</taxon>
        <taxon>Paraneoptera</taxon>
        <taxon>Hemiptera</taxon>
        <taxon>Sternorrhyncha</taxon>
        <taxon>Coccoidea</taxon>
        <taxon>Coccidae</taxon>
        <taxon>Parthenolecanium</taxon>
    </lineage>
</organism>
<sequence length="1365" mass="152175">MVDIFDEKRETAKIKSAHNHNCLVDVHFENKEGGFFLKHSGSSRQPQQPPQQSVQTQQIPQPFAGFDEIDAVASNAGGDNSVLSIDRFTVFQSSHPVSVRAVYGPFSTKQTVPARYIVPDPPPPPPPPPSSLSSTTTTVGNGSSFAENLRNDPLVNGRRLEVSAHLVNHEIARDSPVLRVLFHTSGIDRSMRKFGKQQAVCVVLHVSYAEQSPLTTTCSPSLEDGQCLAEITVPSTWWAPLPSLDQSKAQKTPRRSVLVSYYVLEPKNERSGDEAADWRPTFDNCSPHLQIQPLTRIDSVPLVNARSGYRELKMDDVLFTLVPITSMYPRSKVYIPVYTRFQLKPSVLGFVIKGRVKSGLKILDAQCRQPDYWNLNFTPNQKFTAATVTVTIKNTQIPVSNTYNQSTDFTAATTNYKVNERIEEVFSWLLEVEHESVGDIWNEEAHIVWIVHYLVANSNEPAPYLIDVSKTKTEDSPSTPPAVDNSVPLKVHSKRADKMKHKVTARFEIYKDITQAVLPVSKTWELINTALLTGKQVSQPMKIFVVSQSGKIADVTRQSTCHTEDDSVLKVTSSCSSVYVDGSEMRGSSNATILVKYETFTGTASFLVWMPELSELDIVISDVKLSQIYDWSVPNSQSSRLPKVKRWSKTYEKLPDDPVDSKWPAQKYNKNVNFIPSSESVVENEKSNSVCKLKYQQATIDVYTRFKAVDHDTGRVSYLINRKTWLKITDLVMRGLRIADPHIAILNGRIILGRSTGRTDVQIVSPLTGRVLGSKEIRVVSDKVSITKLLVNVVSGLQLNIVPDSSGENIYIAETSITRKLSAQYQEGLLDIEVEFSDGTVTSLSDIDSVDYAISVDSLRPEVVAFAPMLASRHPRVIAVGEGKGNLLKVSLLLPDTCRLEAHLKDFTLVSTSAFINVNFYDSSEYGQKSPMFVQNDGGIGNGNSGFFGNNGKEKKRHDSEHSSDLQDILPNGISSPNDGLKELAVQAPQRVVGKNGYYSSAPRHPSAHLGPMEMGMYIILAAFSFAIIVFVVSCVVYASKYKPQNMDFQDDAGDSTFMSGGYKLLTSQPNGGGKQISQLRESTTTNVHDWVWLGRATLERASGLLVPSISVNDKMRRQKNYKSIRITSNPTYTPQPNPDTDLNANRCFRARSRANESRIDSKTYRKRAYPDLSPDNPNVELVERPPRKCFRLPVFPCQQQRRSNEVDEYKPPVPPHQNLDIVNTSQAPSKIPPQSEEPVSDVLYRRKHHHHHHRGHHHSHHHHHMKSKPPPADVSSKNSDTFLISKKGDAKSANTEEGKSLQFINSSDNLSKIKKANIVGNPMFSLNKSEDETDDGGLGIEDLNLGMDYKQIMEYFNNLKESTA</sequence>
<gene>
    <name evidence="13" type="ORF">V9T40_004928</name>
</gene>
<dbReference type="PANTHER" id="PTHR13388">
    <property type="entry name" value="DETONATOR, ISOFORM E"/>
    <property type="match status" value="1"/>
</dbReference>
<feature type="region of interest" description="Disordered" evidence="6">
    <location>
        <begin position="1247"/>
        <end position="1280"/>
    </location>
</feature>
<keyword evidence="14" id="KW-1185">Reference proteome</keyword>
<evidence type="ECO:0000313" key="14">
    <source>
        <dbReference type="Proteomes" id="UP001367676"/>
    </source>
</evidence>
<evidence type="ECO:0000256" key="5">
    <source>
        <dbReference type="ARBA" id="ARBA00023136"/>
    </source>
</evidence>
<evidence type="ECO:0000256" key="4">
    <source>
        <dbReference type="ARBA" id="ARBA00022989"/>
    </source>
</evidence>
<evidence type="ECO:0000259" key="8">
    <source>
        <dbReference type="Pfam" id="PF15706"/>
    </source>
</evidence>
<dbReference type="EMBL" id="JBBCAQ010000032">
    <property type="protein sequence ID" value="KAK7583965.1"/>
    <property type="molecule type" value="Genomic_DNA"/>
</dbReference>
<keyword evidence="3 7" id="KW-0812">Transmembrane</keyword>
<comment type="similarity">
    <text evidence="2">Belongs to the TMEM132 family.</text>
</comment>
<evidence type="ECO:0000256" key="3">
    <source>
        <dbReference type="ARBA" id="ARBA00022692"/>
    </source>
</evidence>
<evidence type="ECO:0000259" key="12">
    <source>
        <dbReference type="Pfam" id="PF23487"/>
    </source>
</evidence>
<dbReference type="Pfam" id="PF23487">
    <property type="entry name" value="Ig_TMEM132_6th"/>
    <property type="match status" value="1"/>
</dbReference>
<dbReference type="Pfam" id="PF23486">
    <property type="entry name" value="Ig_TMEM132_5th"/>
    <property type="match status" value="1"/>
</dbReference>
<evidence type="ECO:0000259" key="9">
    <source>
        <dbReference type="Pfam" id="PF16070"/>
    </source>
</evidence>
<feature type="domain" description="Transmembrane protein TMEM132 C-terminal" evidence="8">
    <location>
        <begin position="1004"/>
        <end position="1098"/>
    </location>
</feature>
<feature type="region of interest" description="Disordered" evidence="6">
    <location>
        <begin position="114"/>
        <end position="150"/>
    </location>
</feature>
<evidence type="ECO:0000259" key="11">
    <source>
        <dbReference type="Pfam" id="PF23486"/>
    </source>
</evidence>
<dbReference type="Pfam" id="PF16070">
    <property type="entry name" value="Ig_TMEM132_4th"/>
    <property type="match status" value="1"/>
</dbReference>
<feature type="compositionally biased region" description="Pro residues" evidence="6">
    <location>
        <begin position="119"/>
        <end position="130"/>
    </location>
</feature>
<dbReference type="InterPro" id="IPR031437">
    <property type="entry name" value="Ig_TMEM132_4th"/>
</dbReference>
<dbReference type="InterPro" id="IPR055424">
    <property type="entry name" value="Ig_TMEM132_6th"/>
</dbReference>
<evidence type="ECO:0000256" key="7">
    <source>
        <dbReference type="SAM" id="Phobius"/>
    </source>
</evidence>
<comment type="subcellular location">
    <subcellularLocation>
        <location evidence="1">Membrane</location>
        <topology evidence="1">Single-pass type I membrane protein</topology>
    </subcellularLocation>
</comment>
<dbReference type="InterPro" id="IPR026307">
    <property type="entry name" value="TMEM132"/>
</dbReference>
<dbReference type="Pfam" id="PF23481">
    <property type="entry name" value="Ig_TMEM132_2nd"/>
    <property type="match status" value="1"/>
</dbReference>
<name>A0AAN9Y3J7_9HEMI</name>
<dbReference type="Pfam" id="PF15706">
    <property type="entry name" value="TMEM132_C"/>
    <property type="match status" value="1"/>
</dbReference>
<feature type="domain" description="Transmembrane protein TMEM132 second Ig-like" evidence="10">
    <location>
        <begin position="162"/>
        <end position="277"/>
    </location>
</feature>
<evidence type="ECO:0008006" key="15">
    <source>
        <dbReference type="Google" id="ProtNLM"/>
    </source>
</evidence>
<feature type="region of interest" description="Disordered" evidence="6">
    <location>
        <begin position="35"/>
        <end position="57"/>
    </location>
</feature>
<evidence type="ECO:0000256" key="2">
    <source>
        <dbReference type="ARBA" id="ARBA00006166"/>
    </source>
</evidence>
<dbReference type="PANTHER" id="PTHR13388:SF11">
    <property type="entry name" value="DETONATOR, ISOFORM E"/>
    <property type="match status" value="1"/>
</dbReference>
<dbReference type="InterPro" id="IPR055422">
    <property type="entry name" value="Ig_TMEM132_2nd"/>
</dbReference>
<evidence type="ECO:0000259" key="10">
    <source>
        <dbReference type="Pfam" id="PF23481"/>
    </source>
</evidence>
<dbReference type="InterPro" id="IPR031436">
    <property type="entry name" value="TMEM132_C"/>
</dbReference>
<feature type="domain" description="Transmembrane protein TMEM132 fifth" evidence="11">
    <location>
        <begin position="618"/>
        <end position="784"/>
    </location>
</feature>
<proteinExistence type="inferred from homology"/>
<feature type="domain" description="Transmembrane protein family 132 fourth" evidence="9">
    <location>
        <begin position="516"/>
        <end position="613"/>
    </location>
</feature>
<comment type="caution">
    <text evidence="13">The sequence shown here is derived from an EMBL/GenBank/DDBJ whole genome shotgun (WGS) entry which is preliminary data.</text>
</comment>
<evidence type="ECO:0000256" key="1">
    <source>
        <dbReference type="ARBA" id="ARBA00004479"/>
    </source>
</evidence>
<dbReference type="Proteomes" id="UP001367676">
    <property type="component" value="Unassembled WGS sequence"/>
</dbReference>